<keyword evidence="1" id="KW-0812">Transmembrane</keyword>
<gene>
    <name evidence="2" type="ordered locus">ELI_06660</name>
</gene>
<keyword evidence="1" id="KW-0472">Membrane</keyword>
<dbReference type="KEGG" id="eli:ELI_06660"/>
<dbReference type="HOGENOM" id="CLU_3183496_0_0_5"/>
<dbReference type="RefSeq" id="WP_011414260.1">
    <property type="nucleotide sequence ID" value="NC_007722.1"/>
</dbReference>
<protein>
    <submittedName>
        <fullName evidence="2">Uncharacterized protein</fullName>
    </submittedName>
</protein>
<organism evidence="2 3">
    <name type="scientific">Erythrobacter litoralis (strain HTCC2594)</name>
    <dbReference type="NCBI Taxonomy" id="314225"/>
    <lineage>
        <taxon>Bacteria</taxon>
        <taxon>Pseudomonadati</taxon>
        <taxon>Pseudomonadota</taxon>
        <taxon>Alphaproteobacteria</taxon>
        <taxon>Sphingomonadales</taxon>
        <taxon>Erythrobacteraceae</taxon>
        <taxon>Erythrobacter/Porphyrobacter group</taxon>
        <taxon>Erythrobacter</taxon>
    </lineage>
</organism>
<evidence type="ECO:0000313" key="3">
    <source>
        <dbReference type="Proteomes" id="UP000008808"/>
    </source>
</evidence>
<evidence type="ECO:0000256" key="1">
    <source>
        <dbReference type="SAM" id="Phobius"/>
    </source>
</evidence>
<evidence type="ECO:0000313" key="2">
    <source>
        <dbReference type="EMBL" id="ABC63424.1"/>
    </source>
</evidence>
<dbReference type="AlphaFoldDB" id="Q2NA67"/>
<name>Q2NA67_ERYLH</name>
<sequence>MEFVSIIVALGLAFIAYKVLMGLARVGVIIVIFAVLAALWQQGAIG</sequence>
<dbReference type="STRING" id="314225.ELI_06660"/>
<proteinExistence type="predicted"/>
<accession>Q2NA67</accession>
<keyword evidence="3" id="KW-1185">Reference proteome</keyword>
<keyword evidence="1" id="KW-1133">Transmembrane helix</keyword>
<dbReference type="Proteomes" id="UP000008808">
    <property type="component" value="Chromosome"/>
</dbReference>
<dbReference type="EMBL" id="CP000157">
    <property type="protein sequence ID" value="ABC63424.1"/>
    <property type="molecule type" value="Genomic_DNA"/>
</dbReference>
<feature type="transmembrane region" description="Helical" evidence="1">
    <location>
        <begin position="6"/>
        <end position="39"/>
    </location>
</feature>
<reference evidence="3" key="1">
    <citation type="journal article" date="2009" name="J. Bacteriol.">
        <title>Complete genome sequence of Erythrobacter litoralis HTCC2594.</title>
        <authorList>
            <person name="Oh H.M."/>
            <person name="Giovannoni S.J."/>
            <person name="Ferriera S."/>
            <person name="Johnson J."/>
            <person name="Cho J.C."/>
        </authorList>
    </citation>
    <scope>NUCLEOTIDE SEQUENCE [LARGE SCALE GENOMIC DNA]</scope>
    <source>
        <strain evidence="3">HTCC2594</strain>
    </source>
</reference>